<organism evidence="1 2">
    <name type="scientific">Pantoea stewartii</name>
    <dbReference type="NCBI Taxonomy" id="66269"/>
    <lineage>
        <taxon>Bacteria</taxon>
        <taxon>Pseudomonadati</taxon>
        <taxon>Pseudomonadota</taxon>
        <taxon>Gammaproteobacteria</taxon>
        <taxon>Enterobacterales</taxon>
        <taxon>Erwiniaceae</taxon>
        <taxon>Pantoea</taxon>
    </lineage>
</organism>
<accession>A0AB34VAV9</accession>
<keyword evidence="1" id="KW-0808">Transferase</keyword>
<dbReference type="Proteomes" id="UP000072520">
    <property type="component" value="Unassembled WGS sequence"/>
</dbReference>
<name>A0AB34VAV9_9GAMM</name>
<protein>
    <submittedName>
        <fullName evidence="1">Glycosyl transferase</fullName>
    </submittedName>
</protein>
<dbReference type="EMBL" id="LDSI01000038">
    <property type="protein sequence ID" value="KTS93046.1"/>
    <property type="molecule type" value="Genomic_DNA"/>
</dbReference>
<comment type="caution">
    <text evidence="1">The sequence shown here is derived from an EMBL/GenBank/DDBJ whole genome shotgun (WGS) entry which is preliminary data.</text>
</comment>
<dbReference type="GO" id="GO:0016740">
    <property type="term" value="F:transferase activity"/>
    <property type="evidence" value="ECO:0007669"/>
    <property type="project" value="UniProtKB-KW"/>
</dbReference>
<sequence length="316" mass="36803">MNTLTFIAKYCEYGLKVARCFIINDARFHTQRLRILLGREPDLIHPVTLNEKMCHRLIYDRNPHYTQLADKLAVRDYVASRTDDVMIVPLINTYKSTKEIALNRLPATFVLKCNHDSGSTIICKDKATFNIKAALLKLDLAMKKNMYYTTREWQYKNISPMILCEEYIELFAGRERSTTPEMLRIHCFNGNASIIEADFTDEQGREYVNVYNRKWELQPFQIDYPHHPAPIAEPALFYRALCAAQALAKDIDYCRVDLMLKDDSLYFSEITLTPQRGKLKIMPLEWDAKLGAMWQQKPYQPTLSCRSALARNWPAQ</sequence>
<dbReference type="SUPFAM" id="SSF56059">
    <property type="entry name" value="Glutathione synthetase ATP-binding domain-like"/>
    <property type="match status" value="1"/>
</dbReference>
<dbReference type="AlphaFoldDB" id="A0AB34VAV9"/>
<evidence type="ECO:0000313" key="1">
    <source>
        <dbReference type="EMBL" id="KTS93046.1"/>
    </source>
</evidence>
<proteinExistence type="predicted"/>
<evidence type="ECO:0000313" key="2">
    <source>
        <dbReference type="Proteomes" id="UP000072520"/>
    </source>
</evidence>
<dbReference type="InterPro" id="IPR029465">
    <property type="entry name" value="ATPgrasp_TupA"/>
</dbReference>
<dbReference type="Pfam" id="PF14305">
    <property type="entry name" value="ATPgrasp_TupA"/>
    <property type="match status" value="1"/>
</dbReference>
<dbReference type="RefSeq" id="WP_058709010.1">
    <property type="nucleotide sequence ID" value="NZ_LDSI01000038.1"/>
</dbReference>
<gene>
    <name evidence="1" type="ORF">RSA13_21765</name>
</gene>
<reference evidence="1 2" key="1">
    <citation type="journal article" date="2016" name="Front. Microbiol.">
        <title>Genomic Resource of Rice Seed Associated Bacteria.</title>
        <authorList>
            <person name="Midha S."/>
            <person name="Bansal K."/>
            <person name="Sharma S."/>
            <person name="Kumar N."/>
            <person name="Patil P.P."/>
            <person name="Chaudhry V."/>
            <person name="Patil P.B."/>
        </authorList>
    </citation>
    <scope>NUCLEOTIDE SEQUENCE [LARGE SCALE GENOMIC DNA]</scope>
    <source>
        <strain evidence="1 2">RSA13</strain>
    </source>
</reference>